<comment type="caution">
    <text evidence="2">The sequence shown here is derived from an EMBL/GenBank/DDBJ whole genome shotgun (WGS) entry which is preliminary data.</text>
</comment>
<organism evidence="2 3">
    <name type="scientific">Pseudoalteromonas aurantia</name>
    <dbReference type="NCBI Taxonomy" id="43654"/>
    <lineage>
        <taxon>Bacteria</taxon>
        <taxon>Pseudomonadati</taxon>
        <taxon>Pseudomonadota</taxon>
        <taxon>Gammaproteobacteria</taxon>
        <taxon>Alteromonadales</taxon>
        <taxon>Pseudoalteromonadaceae</taxon>
        <taxon>Pseudoalteromonas</taxon>
    </lineage>
</organism>
<evidence type="ECO:0000313" key="2">
    <source>
        <dbReference type="EMBL" id="TMO62862.1"/>
    </source>
</evidence>
<reference evidence="2 3" key="1">
    <citation type="submission" date="2018-01" db="EMBL/GenBank/DDBJ databases">
        <authorList>
            <person name="Paulsen S."/>
            <person name="Gram L.K."/>
        </authorList>
    </citation>
    <scope>NUCLEOTIDE SEQUENCE [LARGE SCALE GENOMIC DNA]</scope>
    <source>
        <strain evidence="2 3">S3790</strain>
    </source>
</reference>
<dbReference type="EMBL" id="PNBX01000131">
    <property type="protein sequence ID" value="TMO62862.1"/>
    <property type="molecule type" value="Genomic_DNA"/>
</dbReference>
<feature type="region of interest" description="Disordered" evidence="1">
    <location>
        <begin position="1"/>
        <end position="28"/>
    </location>
</feature>
<evidence type="ECO:0000313" key="3">
    <source>
        <dbReference type="Proteomes" id="UP000307217"/>
    </source>
</evidence>
<dbReference type="AlphaFoldDB" id="A0A5S3UYK1"/>
<gene>
    <name evidence="2" type="ORF">CWC19_19875</name>
</gene>
<reference evidence="3" key="2">
    <citation type="submission" date="2019-06" db="EMBL/GenBank/DDBJ databases">
        <title>Co-occurence of chitin degradation, pigmentation and bioactivity in marine Pseudoalteromonas.</title>
        <authorList>
            <person name="Sonnenschein E.C."/>
            <person name="Bech P.K."/>
        </authorList>
    </citation>
    <scope>NUCLEOTIDE SEQUENCE [LARGE SCALE GENOMIC DNA]</scope>
    <source>
        <strain evidence="3">S3790</strain>
    </source>
</reference>
<name>A0A5S3UYK1_9GAMM</name>
<dbReference type="Proteomes" id="UP000307217">
    <property type="component" value="Unassembled WGS sequence"/>
</dbReference>
<accession>A0A5S3UYK1</accession>
<protein>
    <submittedName>
        <fullName evidence="2">Uncharacterized protein</fullName>
    </submittedName>
</protein>
<feature type="non-terminal residue" evidence="2">
    <location>
        <position position="114"/>
    </location>
</feature>
<sequence>MGLFSSSKSSSKQVTNNTSTNFGIHGDNNGYITNGDGNTYNISQTDFGLVSALESIGGNLADSQIAGFDFASDAVTGSQNMALDMTSDAFNFASDVNQDSLGFGRDALDGMAGL</sequence>
<evidence type="ECO:0000256" key="1">
    <source>
        <dbReference type="SAM" id="MobiDB-lite"/>
    </source>
</evidence>
<proteinExistence type="predicted"/>
<feature type="compositionally biased region" description="Polar residues" evidence="1">
    <location>
        <begin position="13"/>
        <end position="22"/>
    </location>
</feature>
<feature type="compositionally biased region" description="Low complexity" evidence="1">
    <location>
        <begin position="1"/>
        <end position="12"/>
    </location>
</feature>